<comment type="caution">
    <text evidence="4">The sequence shown here is derived from an EMBL/GenBank/DDBJ whole genome shotgun (WGS) entry which is preliminary data.</text>
</comment>
<keyword evidence="2" id="KW-0732">Signal</keyword>
<keyword evidence="1" id="KW-0812">Transmembrane</keyword>
<evidence type="ECO:0000313" key="4">
    <source>
        <dbReference type="EMBL" id="PIZ92422.1"/>
    </source>
</evidence>
<dbReference type="InterPro" id="IPR036779">
    <property type="entry name" value="LysM_dom_sf"/>
</dbReference>
<keyword evidence="1" id="KW-0472">Membrane</keyword>
<evidence type="ECO:0000259" key="3">
    <source>
        <dbReference type="PROSITE" id="PS51782"/>
    </source>
</evidence>
<dbReference type="SMART" id="SM00257">
    <property type="entry name" value="LysM"/>
    <property type="match status" value="1"/>
</dbReference>
<dbReference type="CDD" id="cd00118">
    <property type="entry name" value="LysM"/>
    <property type="match status" value="1"/>
</dbReference>
<dbReference type="EMBL" id="PFPJ01000086">
    <property type="protein sequence ID" value="PIZ92422.1"/>
    <property type="molecule type" value="Genomic_DNA"/>
</dbReference>
<proteinExistence type="predicted"/>
<feature type="domain" description="LysM" evidence="3">
    <location>
        <begin position="335"/>
        <end position="379"/>
    </location>
</feature>
<keyword evidence="1" id="KW-1133">Transmembrane helix</keyword>
<sequence>MQNVNNTKTLFRFVAVIVILFAISTLSTADVSAIEYGGFGGKPAYPVTNNPRTQSIFVHTLEAGVTQKEGVMVVNNSAEPKTILIYGVDSTPSTGGAFACAQASENSSDVGAWITLEKTEVTLDPGTNEIIPFVIDVPQNAGVGEHNGCIVMQQKKAVQTGSGANLSFRTGLRVVVTIPGELTRKLEIAGLTVTSQKGGYLLHPLVTNIGNVSIDAKALVETRYFFGLTYATNGGQYPILRGDTSDWNFELKKPFWGGLYRSNVIVKYDEHAEATVGIQSGKTLTKLKGPSVWFFSFPTIGGLIIEFVILLLALFGGFLLVVSQKRKQWIIEHWVGYEVQPGDSINSLATKFDVSWKLLAKVNKLKPPYACAPGEKIKVPPKT</sequence>
<evidence type="ECO:0000256" key="1">
    <source>
        <dbReference type="SAM" id="Phobius"/>
    </source>
</evidence>
<accession>A0A2M7V210</accession>
<dbReference type="SUPFAM" id="SSF54106">
    <property type="entry name" value="LysM domain"/>
    <property type="match status" value="1"/>
</dbReference>
<evidence type="ECO:0000313" key="5">
    <source>
        <dbReference type="Proteomes" id="UP000228750"/>
    </source>
</evidence>
<dbReference type="Gene3D" id="3.10.350.10">
    <property type="entry name" value="LysM domain"/>
    <property type="match status" value="1"/>
</dbReference>
<organism evidence="4 5">
    <name type="scientific">Candidatus Magasanikbacteria bacterium CG_4_10_14_0_2_um_filter_41_10</name>
    <dbReference type="NCBI Taxonomy" id="1974638"/>
    <lineage>
        <taxon>Bacteria</taxon>
        <taxon>Candidatus Magasanikiibacteriota</taxon>
    </lineage>
</organism>
<feature type="signal peptide" evidence="2">
    <location>
        <begin position="1"/>
        <end position="29"/>
    </location>
</feature>
<dbReference type="Pfam" id="PF01476">
    <property type="entry name" value="LysM"/>
    <property type="match status" value="1"/>
</dbReference>
<feature type="transmembrane region" description="Helical" evidence="1">
    <location>
        <begin position="292"/>
        <end position="322"/>
    </location>
</feature>
<evidence type="ECO:0000256" key="2">
    <source>
        <dbReference type="SAM" id="SignalP"/>
    </source>
</evidence>
<feature type="chain" id="PRO_5014921921" description="LysM domain-containing protein" evidence="2">
    <location>
        <begin position="30"/>
        <end position="383"/>
    </location>
</feature>
<gene>
    <name evidence="4" type="ORF">COX82_04855</name>
</gene>
<reference evidence="5" key="1">
    <citation type="submission" date="2017-09" db="EMBL/GenBank/DDBJ databases">
        <title>Depth-based differentiation of microbial function through sediment-hosted aquifers and enrichment of novel symbionts in the deep terrestrial subsurface.</title>
        <authorList>
            <person name="Probst A.J."/>
            <person name="Ladd B."/>
            <person name="Jarett J.K."/>
            <person name="Geller-Mcgrath D.E."/>
            <person name="Sieber C.M.K."/>
            <person name="Emerson J.B."/>
            <person name="Anantharaman K."/>
            <person name="Thomas B.C."/>
            <person name="Malmstrom R."/>
            <person name="Stieglmeier M."/>
            <person name="Klingl A."/>
            <person name="Woyke T."/>
            <person name="Ryan C.M."/>
            <person name="Banfield J.F."/>
        </authorList>
    </citation>
    <scope>NUCLEOTIDE SEQUENCE [LARGE SCALE GENOMIC DNA]</scope>
</reference>
<protein>
    <recommendedName>
        <fullName evidence="3">LysM domain-containing protein</fullName>
    </recommendedName>
</protein>
<dbReference type="PROSITE" id="PS51782">
    <property type="entry name" value="LYSM"/>
    <property type="match status" value="1"/>
</dbReference>
<dbReference type="Proteomes" id="UP000228750">
    <property type="component" value="Unassembled WGS sequence"/>
</dbReference>
<dbReference type="AlphaFoldDB" id="A0A2M7V210"/>
<name>A0A2M7V210_9BACT</name>
<dbReference type="InterPro" id="IPR018392">
    <property type="entry name" value="LysM"/>
</dbReference>